<dbReference type="Gene3D" id="3.40.50.2300">
    <property type="match status" value="1"/>
</dbReference>
<proteinExistence type="predicted"/>
<evidence type="ECO:0000256" key="1">
    <source>
        <dbReference type="ARBA" id="ARBA00022553"/>
    </source>
</evidence>
<gene>
    <name evidence="5" type="ORF">FTUN_2001</name>
</gene>
<dbReference type="AlphaFoldDB" id="A0A6M5YMA4"/>
<dbReference type="KEGG" id="ftj:FTUN_2001"/>
<dbReference type="PROSITE" id="PS50110">
    <property type="entry name" value="RESPONSE_REGULATORY"/>
    <property type="match status" value="1"/>
</dbReference>
<reference evidence="6" key="1">
    <citation type="submission" date="2020-05" db="EMBL/GenBank/DDBJ databases">
        <title>Frigoriglobus tundricola gen. nov., sp. nov., a psychrotolerant cellulolytic planctomycete of the family Gemmataceae with two divergent copies of 16S rRNA gene.</title>
        <authorList>
            <person name="Kulichevskaya I.S."/>
            <person name="Ivanova A.A."/>
            <person name="Naumoff D.G."/>
            <person name="Beletsky A.V."/>
            <person name="Rijpstra W.I.C."/>
            <person name="Sinninghe Damste J.S."/>
            <person name="Mardanov A.V."/>
            <person name="Ravin N.V."/>
            <person name="Dedysh S.N."/>
        </authorList>
    </citation>
    <scope>NUCLEOTIDE SEQUENCE [LARGE SCALE GENOMIC DNA]</scope>
    <source>
        <strain evidence="6">PL17</strain>
    </source>
</reference>
<keyword evidence="1 2" id="KW-0597">Phosphoprotein</keyword>
<evidence type="ECO:0000259" key="4">
    <source>
        <dbReference type="PROSITE" id="PS50110"/>
    </source>
</evidence>
<evidence type="ECO:0000313" key="5">
    <source>
        <dbReference type="EMBL" id="QJW94480.1"/>
    </source>
</evidence>
<evidence type="ECO:0000313" key="6">
    <source>
        <dbReference type="Proteomes" id="UP000503447"/>
    </source>
</evidence>
<name>A0A6M5YMA4_9BACT</name>
<dbReference type="SUPFAM" id="SSF52172">
    <property type="entry name" value="CheY-like"/>
    <property type="match status" value="1"/>
</dbReference>
<dbReference type="PANTHER" id="PTHR44591:SF3">
    <property type="entry name" value="RESPONSE REGULATORY DOMAIN-CONTAINING PROTEIN"/>
    <property type="match status" value="1"/>
</dbReference>
<keyword evidence="6" id="KW-1185">Reference proteome</keyword>
<accession>A0A6M5YMA4</accession>
<dbReference type="InterPro" id="IPR001789">
    <property type="entry name" value="Sig_transdc_resp-reg_receiver"/>
</dbReference>
<dbReference type="PANTHER" id="PTHR44591">
    <property type="entry name" value="STRESS RESPONSE REGULATOR PROTEIN 1"/>
    <property type="match status" value="1"/>
</dbReference>
<dbReference type="GO" id="GO:0000160">
    <property type="term" value="P:phosphorelay signal transduction system"/>
    <property type="evidence" value="ECO:0007669"/>
    <property type="project" value="InterPro"/>
</dbReference>
<feature type="modified residue" description="4-aspartylphosphate" evidence="2">
    <location>
        <position position="92"/>
    </location>
</feature>
<feature type="region of interest" description="Disordered" evidence="3">
    <location>
        <begin position="1"/>
        <end position="22"/>
    </location>
</feature>
<dbReference type="EMBL" id="CP053452">
    <property type="protein sequence ID" value="QJW94480.1"/>
    <property type="molecule type" value="Genomic_DNA"/>
</dbReference>
<protein>
    <recommendedName>
        <fullName evidence="4">Response regulatory domain-containing protein</fullName>
    </recommendedName>
</protein>
<organism evidence="5 6">
    <name type="scientific">Frigoriglobus tundricola</name>
    <dbReference type="NCBI Taxonomy" id="2774151"/>
    <lineage>
        <taxon>Bacteria</taxon>
        <taxon>Pseudomonadati</taxon>
        <taxon>Planctomycetota</taxon>
        <taxon>Planctomycetia</taxon>
        <taxon>Gemmatales</taxon>
        <taxon>Gemmataceae</taxon>
        <taxon>Frigoriglobus</taxon>
    </lineage>
</organism>
<dbReference type="InterPro" id="IPR050595">
    <property type="entry name" value="Bact_response_regulator"/>
</dbReference>
<evidence type="ECO:0000256" key="3">
    <source>
        <dbReference type="SAM" id="MobiDB-lite"/>
    </source>
</evidence>
<evidence type="ECO:0000256" key="2">
    <source>
        <dbReference type="PROSITE-ProRule" id="PRU00169"/>
    </source>
</evidence>
<dbReference type="InterPro" id="IPR011006">
    <property type="entry name" value="CheY-like_superfamily"/>
</dbReference>
<feature type="domain" description="Response regulatory" evidence="4">
    <location>
        <begin position="43"/>
        <end position="159"/>
    </location>
</feature>
<dbReference type="Proteomes" id="UP000503447">
    <property type="component" value="Chromosome"/>
</dbReference>
<dbReference type="Pfam" id="PF00072">
    <property type="entry name" value="Response_reg"/>
    <property type="match status" value="1"/>
</dbReference>
<sequence>MVSPTRPVAVFENTNEPSAPPARVETRMADPVAVPGQNAIALRVLVVDDHLDAADALAAVLDVYGYPARACHDGAEALVAAAEFGPHVCLLDLMMPNMDGLELARRLREQAGGRPLVLVAVTSLGDIEALTWTALGGFHAHLIKPVDARTLISTLNRVGRVFARPGGPTA</sequence>
<dbReference type="SMART" id="SM00448">
    <property type="entry name" value="REC"/>
    <property type="match status" value="1"/>
</dbReference>